<accession>A0AC58UC88</accession>
<proteinExistence type="predicted"/>
<dbReference type="Proteomes" id="UP000790787">
    <property type="component" value="Chromosome 4"/>
</dbReference>
<protein>
    <submittedName>
        <fullName evidence="2">Uncharacterized protein LOC142180074</fullName>
    </submittedName>
</protein>
<keyword evidence="1" id="KW-1185">Reference proteome</keyword>
<name>A0AC58UC88_TOBAC</name>
<reference evidence="2" key="2">
    <citation type="submission" date="2025-08" db="UniProtKB">
        <authorList>
            <consortium name="RefSeq"/>
        </authorList>
    </citation>
    <scope>IDENTIFICATION</scope>
    <source>
        <tissue evidence="2">Leaf</tissue>
    </source>
</reference>
<gene>
    <name evidence="2" type="primary">LOC142180074</name>
</gene>
<evidence type="ECO:0000313" key="2">
    <source>
        <dbReference type="RefSeq" id="XP_075107096.1"/>
    </source>
</evidence>
<dbReference type="RefSeq" id="XP_075107096.1">
    <property type="nucleotide sequence ID" value="XM_075250995.1"/>
</dbReference>
<sequence>MPTGKLAKLKILLNEFYIMYITQKAIKGQALVDHLAENPVDKDYESLTTYFPDEELLFAGEDIEESYPGWRMFFDGAANFKGVGIGTVLISQSGQHYPASAKIRFPCANNMAEYEACIQSIRLAVDMNIKELLVIWDSDLLIHQVQGEWTTKNVKILPYLHCVKKLCKKFTKIEFKHIPRIQNELVDALATLSSMIQHPDKNYIDPIEIEIRDQQVYYFYVDGETNGKAWYYDIKRLLELREYQENATNGQKRVHRRLANHVFLNGEVLFRRSLDLGLLRCVDATEATRLLEEIHAGTCGPHMNGFTLAKKILRAGYFWKTMKSDSICYAQKCYPCQIHGDFILVLPNELNVMGSPWPFAAWGMDMIGPIEPVVSKGHCYILVVIDYITKLVEASTYKPIIKKVVAEFIRNNIVCRFGIPESIITDNTANLNGDLIREICEKFKIAHRNSTAYRPQINGAVEASNKNIKRILQKIVDNHRQWHEKLSFALLGYRTTMRTSTGETPYMLVYGTDVVIHVHVEIPSLRIIQEAKLDDA</sequence>
<organism evidence="1 2">
    <name type="scientific">Nicotiana tabacum</name>
    <name type="common">Common tobacco</name>
    <dbReference type="NCBI Taxonomy" id="4097"/>
    <lineage>
        <taxon>Eukaryota</taxon>
        <taxon>Viridiplantae</taxon>
        <taxon>Streptophyta</taxon>
        <taxon>Embryophyta</taxon>
        <taxon>Tracheophyta</taxon>
        <taxon>Spermatophyta</taxon>
        <taxon>Magnoliopsida</taxon>
        <taxon>eudicotyledons</taxon>
        <taxon>Gunneridae</taxon>
        <taxon>Pentapetalae</taxon>
        <taxon>asterids</taxon>
        <taxon>lamiids</taxon>
        <taxon>Solanales</taxon>
        <taxon>Solanaceae</taxon>
        <taxon>Nicotianoideae</taxon>
        <taxon>Nicotianeae</taxon>
        <taxon>Nicotiana</taxon>
    </lineage>
</organism>
<reference evidence="1" key="1">
    <citation type="journal article" date="2014" name="Nat. Commun.">
        <title>The tobacco genome sequence and its comparison with those of tomato and potato.</title>
        <authorList>
            <person name="Sierro N."/>
            <person name="Battey J.N."/>
            <person name="Ouadi S."/>
            <person name="Bakaher N."/>
            <person name="Bovet L."/>
            <person name="Willig A."/>
            <person name="Goepfert S."/>
            <person name="Peitsch M.C."/>
            <person name="Ivanov N.V."/>
        </authorList>
    </citation>
    <scope>NUCLEOTIDE SEQUENCE [LARGE SCALE GENOMIC DNA]</scope>
</reference>
<evidence type="ECO:0000313" key="1">
    <source>
        <dbReference type="Proteomes" id="UP000790787"/>
    </source>
</evidence>